<keyword evidence="3" id="KW-1185">Reference proteome</keyword>
<gene>
    <name evidence="2" type="ordered locus">AALP_Aa8g196100</name>
</gene>
<proteinExistence type="predicted"/>
<organism evidence="2 3">
    <name type="scientific">Arabis alpina</name>
    <name type="common">Alpine rock-cress</name>
    <dbReference type="NCBI Taxonomy" id="50452"/>
    <lineage>
        <taxon>Eukaryota</taxon>
        <taxon>Viridiplantae</taxon>
        <taxon>Streptophyta</taxon>
        <taxon>Embryophyta</taxon>
        <taxon>Tracheophyta</taxon>
        <taxon>Spermatophyta</taxon>
        <taxon>Magnoliopsida</taxon>
        <taxon>eudicotyledons</taxon>
        <taxon>Gunneridae</taxon>
        <taxon>Pentapetalae</taxon>
        <taxon>rosids</taxon>
        <taxon>malvids</taxon>
        <taxon>Brassicales</taxon>
        <taxon>Brassicaceae</taxon>
        <taxon>Arabideae</taxon>
        <taxon>Arabis</taxon>
    </lineage>
</organism>
<evidence type="ECO:0000256" key="1">
    <source>
        <dbReference type="SAM" id="SignalP"/>
    </source>
</evidence>
<feature type="chain" id="PRO_5001821728" evidence="1">
    <location>
        <begin position="20"/>
        <end position="37"/>
    </location>
</feature>
<protein>
    <submittedName>
        <fullName evidence="2">Uncharacterized protein</fullName>
    </submittedName>
</protein>
<sequence>MGKTIKLWFFNHLLYFLLSSRMNANYAGVKRLSGVFY</sequence>
<evidence type="ECO:0000313" key="2">
    <source>
        <dbReference type="EMBL" id="KFK26045.1"/>
    </source>
</evidence>
<name>A0A087G843_ARAAL</name>
<reference evidence="3" key="1">
    <citation type="journal article" date="2015" name="Nat. Plants">
        <title>Genome expansion of Arabis alpina linked with retrotransposition and reduced symmetric DNA methylation.</title>
        <authorList>
            <person name="Willing E.M."/>
            <person name="Rawat V."/>
            <person name="Mandakova T."/>
            <person name="Maumus F."/>
            <person name="James G.V."/>
            <person name="Nordstroem K.J."/>
            <person name="Becker C."/>
            <person name="Warthmann N."/>
            <person name="Chica C."/>
            <person name="Szarzynska B."/>
            <person name="Zytnicki M."/>
            <person name="Albani M.C."/>
            <person name="Kiefer C."/>
            <person name="Bergonzi S."/>
            <person name="Castaings L."/>
            <person name="Mateos J.L."/>
            <person name="Berns M.C."/>
            <person name="Bujdoso N."/>
            <person name="Piofczyk T."/>
            <person name="de Lorenzo L."/>
            <person name="Barrero-Sicilia C."/>
            <person name="Mateos I."/>
            <person name="Piednoel M."/>
            <person name="Hagmann J."/>
            <person name="Chen-Min-Tao R."/>
            <person name="Iglesias-Fernandez R."/>
            <person name="Schuster S.C."/>
            <person name="Alonso-Blanco C."/>
            <person name="Roudier F."/>
            <person name="Carbonero P."/>
            <person name="Paz-Ares J."/>
            <person name="Davis S.J."/>
            <person name="Pecinka A."/>
            <person name="Quesneville H."/>
            <person name="Colot V."/>
            <person name="Lysak M.A."/>
            <person name="Weigel D."/>
            <person name="Coupland G."/>
            <person name="Schneeberger K."/>
        </authorList>
    </citation>
    <scope>NUCLEOTIDE SEQUENCE [LARGE SCALE GENOMIC DNA]</scope>
    <source>
        <strain evidence="3">cv. Pajares</strain>
    </source>
</reference>
<keyword evidence="1" id="KW-0732">Signal</keyword>
<dbReference type="Proteomes" id="UP000029120">
    <property type="component" value="Chromosome 8"/>
</dbReference>
<evidence type="ECO:0000313" key="3">
    <source>
        <dbReference type="Proteomes" id="UP000029120"/>
    </source>
</evidence>
<accession>A0A087G843</accession>
<dbReference type="Gramene" id="KFK26045">
    <property type="protein sequence ID" value="KFK26045"/>
    <property type="gene ID" value="AALP_AA8G196100"/>
</dbReference>
<dbReference type="AlphaFoldDB" id="A0A087G843"/>
<feature type="signal peptide" evidence="1">
    <location>
        <begin position="1"/>
        <end position="19"/>
    </location>
</feature>
<dbReference type="EMBL" id="CM002876">
    <property type="protein sequence ID" value="KFK26045.1"/>
    <property type="molecule type" value="Genomic_DNA"/>
</dbReference>